<evidence type="ECO:0000313" key="2">
    <source>
        <dbReference type="EMBL" id="PKM91030.1"/>
    </source>
</evidence>
<feature type="transmembrane region" description="Helical" evidence="1">
    <location>
        <begin position="15"/>
        <end position="37"/>
    </location>
</feature>
<name>A0A2N2E8H6_9BACT</name>
<dbReference type="AlphaFoldDB" id="A0A2N2E8H6"/>
<proteinExistence type="predicted"/>
<reference evidence="2 3" key="1">
    <citation type="journal article" date="2017" name="ISME J.">
        <title>Potential for microbial H2 and metal transformations associated with novel bacteria and archaea in deep terrestrial subsurface sediments.</title>
        <authorList>
            <person name="Hernsdorf A.W."/>
            <person name="Amano Y."/>
            <person name="Miyakawa K."/>
            <person name="Ise K."/>
            <person name="Suzuki Y."/>
            <person name="Anantharaman K."/>
            <person name="Probst A."/>
            <person name="Burstein D."/>
            <person name="Thomas B.C."/>
            <person name="Banfield J.F."/>
        </authorList>
    </citation>
    <scope>NUCLEOTIDE SEQUENCE [LARGE SCALE GENOMIC DNA]</scope>
    <source>
        <strain evidence="2">HGW-Falkowbacteria-1</strain>
    </source>
</reference>
<comment type="caution">
    <text evidence="2">The sequence shown here is derived from an EMBL/GenBank/DDBJ whole genome shotgun (WGS) entry which is preliminary data.</text>
</comment>
<dbReference type="Proteomes" id="UP000233517">
    <property type="component" value="Unassembled WGS sequence"/>
</dbReference>
<organism evidence="2 3">
    <name type="scientific">Candidatus Falkowbacteria bacterium HGW-Falkowbacteria-1</name>
    <dbReference type="NCBI Taxonomy" id="2013768"/>
    <lineage>
        <taxon>Bacteria</taxon>
        <taxon>Candidatus Falkowiibacteriota</taxon>
    </lineage>
</organism>
<evidence type="ECO:0000256" key="1">
    <source>
        <dbReference type="SAM" id="Phobius"/>
    </source>
</evidence>
<keyword evidence="1" id="KW-1133">Transmembrane helix</keyword>
<keyword evidence="1" id="KW-0472">Membrane</keyword>
<evidence type="ECO:0000313" key="3">
    <source>
        <dbReference type="Proteomes" id="UP000233517"/>
    </source>
</evidence>
<gene>
    <name evidence="2" type="ORF">CVU82_04370</name>
</gene>
<sequence length="103" mass="11652">MTEKNKGNSDLAKGVFLYISFSVLGPLLSIGAAGYILDRVFDTKPFILLGSVLLAYVVSNFLVFKRIKKFNASLDEYKKEKNVETTDLKDLTNEEQKEEIKQN</sequence>
<feature type="transmembrane region" description="Helical" evidence="1">
    <location>
        <begin position="43"/>
        <end position="64"/>
    </location>
</feature>
<protein>
    <recommendedName>
        <fullName evidence="4">AtpZ/AtpI family protein</fullName>
    </recommendedName>
</protein>
<evidence type="ECO:0008006" key="4">
    <source>
        <dbReference type="Google" id="ProtNLM"/>
    </source>
</evidence>
<accession>A0A2N2E8H6</accession>
<keyword evidence="1" id="KW-0812">Transmembrane</keyword>
<dbReference type="EMBL" id="PHAI01000004">
    <property type="protein sequence ID" value="PKM91030.1"/>
    <property type="molecule type" value="Genomic_DNA"/>
</dbReference>